<evidence type="ECO:0000313" key="8">
    <source>
        <dbReference type="EMBL" id="MFC3155572.1"/>
    </source>
</evidence>
<dbReference type="InterPro" id="IPR015797">
    <property type="entry name" value="NUDIX_hydrolase-like_dom_sf"/>
</dbReference>
<comment type="caution">
    <text evidence="8">The sequence shown here is derived from an EMBL/GenBank/DDBJ whole genome shotgun (WGS) entry which is preliminary data.</text>
</comment>
<protein>
    <submittedName>
        <fullName evidence="8">NUDIX hydrolase</fullName>
        <ecNumber evidence="8">3.6.1.55</ecNumber>
    </submittedName>
</protein>
<dbReference type="InterPro" id="IPR045121">
    <property type="entry name" value="CoAse"/>
</dbReference>
<dbReference type="Gene3D" id="3.90.79.10">
    <property type="entry name" value="Nucleoside Triphosphate Pyrophosphohydrolase"/>
    <property type="match status" value="1"/>
</dbReference>
<sequence>MSKHRWRALARQLHSLDELRQYRPSRGEAAVLIGLVERSETVEVILTERAAHLWSHPSEVAFPGGKFEPVDRDLIDTALREAHEETRLSPDRVALLGALPARHTLAGVRVTAVVAQIAPGAALVADPSELSSIFHAPLTLFQAAQADRLDTIERHGVRYQLPAYLHEGKNIWGLTAVLATEVAALFLAPPG</sequence>
<gene>
    <name evidence="8" type="ORF">ACFOEB_10210</name>
</gene>
<dbReference type="SUPFAM" id="SSF55811">
    <property type="entry name" value="Nudix"/>
    <property type="match status" value="1"/>
</dbReference>
<evidence type="ECO:0000256" key="4">
    <source>
        <dbReference type="ARBA" id="ARBA00022801"/>
    </source>
</evidence>
<dbReference type="EMBL" id="JBHRTL010000006">
    <property type="protein sequence ID" value="MFC3155572.1"/>
    <property type="molecule type" value="Genomic_DNA"/>
</dbReference>
<accession>A0ABV7HV78</accession>
<dbReference type="GO" id="GO:0035539">
    <property type="term" value="F:8-oxo-7,8-dihydrodeoxyguanosine triphosphate pyrophosphatase activity"/>
    <property type="evidence" value="ECO:0007669"/>
    <property type="project" value="UniProtKB-EC"/>
</dbReference>
<dbReference type="CDD" id="cd03426">
    <property type="entry name" value="NUDIX_CoAse_Nudt7"/>
    <property type="match status" value="1"/>
</dbReference>
<evidence type="ECO:0000256" key="6">
    <source>
        <dbReference type="ARBA" id="ARBA00023211"/>
    </source>
</evidence>
<evidence type="ECO:0000256" key="2">
    <source>
        <dbReference type="ARBA" id="ARBA00001946"/>
    </source>
</evidence>
<dbReference type="InterPro" id="IPR000086">
    <property type="entry name" value="NUDIX_hydrolase_dom"/>
</dbReference>
<dbReference type="PROSITE" id="PS51462">
    <property type="entry name" value="NUDIX"/>
    <property type="match status" value="1"/>
</dbReference>
<keyword evidence="9" id="KW-1185">Reference proteome</keyword>
<reference evidence="9" key="1">
    <citation type="journal article" date="2019" name="Int. J. Syst. Evol. Microbiol.">
        <title>The Global Catalogue of Microorganisms (GCM) 10K type strain sequencing project: providing services to taxonomists for standard genome sequencing and annotation.</title>
        <authorList>
            <consortium name="The Broad Institute Genomics Platform"/>
            <consortium name="The Broad Institute Genome Sequencing Center for Infectious Disease"/>
            <person name="Wu L."/>
            <person name="Ma J."/>
        </authorList>
    </citation>
    <scope>NUCLEOTIDE SEQUENCE [LARGE SCALE GENOMIC DNA]</scope>
    <source>
        <strain evidence="9">KCTC 52141</strain>
    </source>
</reference>
<keyword evidence="5" id="KW-0460">Magnesium</keyword>
<comment type="cofactor">
    <cofactor evidence="2">
        <name>Mg(2+)</name>
        <dbReference type="ChEBI" id="CHEBI:18420"/>
    </cofactor>
</comment>
<evidence type="ECO:0000259" key="7">
    <source>
        <dbReference type="PROSITE" id="PS51462"/>
    </source>
</evidence>
<evidence type="ECO:0000256" key="5">
    <source>
        <dbReference type="ARBA" id="ARBA00022842"/>
    </source>
</evidence>
<evidence type="ECO:0000256" key="1">
    <source>
        <dbReference type="ARBA" id="ARBA00001936"/>
    </source>
</evidence>
<dbReference type="Pfam" id="PF00293">
    <property type="entry name" value="NUDIX"/>
    <property type="match status" value="1"/>
</dbReference>
<dbReference type="PANTHER" id="PTHR12992">
    <property type="entry name" value="NUDIX HYDROLASE"/>
    <property type="match status" value="1"/>
</dbReference>
<feature type="domain" description="Nudix hydrolase" evidence="7">
    <location>
        <begin position="26"/>
        <end position="162"/>
    </location>
</feature>
<dbReference type="EC" id="3.6.1.55" evidence="8"/>
<keyword evidence="6" id="KW-0464">Manganese</keyword>
<proteinExistence type="predicted"/>
<comment type="cofactor">
    <cofactor evidence="1">
        <name>Mn(2+)</name>
        <dbReference type="ChEBI" id="CHEBI:29035"/>
    </cofactor>
</comment>
<organism evidence="8 9">
    <name type="scientific">Gilvimarinus japonicus</name>
    <dbReference type="NCBI Taxonomy" id="1796469"/>
    <lineage>
        <taxon>Bacteria</taxon>
        <taxon>Pseudomonadati</taxon>
        <taxon>Pseudomonadota</taxon>
        <taxon>Gammaproteobacteria</taxon>
        <taxon>Cellvibrionales</taxon>
        <taxon>Cellvibrionaceae</taxon>
        <taxon>Gilvimarinus</taxon>
    </lineage>
</organism>
<evidence type="ECO:0000256" key="3">
    <source>
        <dbReference type="ARBA" id="ARBA00022723"/>
    </source>
</evidence>
<keyword evidence="4 8" id="KW-0378">Hydrolase</keyword>
<evidence type="ECO:0000313" key="9">
    <source>
        <dbReference type="Proteomes" id="UP001595548"/>
    </source>
</evidence>
<name>A0ABV7HV78_9GAMM</name>
<dbReference type="RefSeq" id="WP_382416343.1">
    <property type="nucleotide sequence ID" value="NZ_AP031500.1"/>
</dbReference>
<keyword evidence="3" id="KW-0479">Metal-binding</keyword>
<dbReference type="Proteomes" id="UP001595548">
    <property type="component" value="Unassembled WGS sequence"/>
</dbReference>
<dbReference type="PANTHER" id="PTHR12992:SF11">
    <property type="entry name" value="MITOCHONDRIAL COENZYME A DIPHOSPHATASE NUDT8"/>
    <property type="match status" value="1"/>
</dbReference>